<dbReference type="SUPFAM" id="SSF52141">
    <property type="entry name" value="Uracil-DNA glycosylase-like"/>
    <property type="match status" value="1"/>
</dbReference>
<dbReference type="RefSeq" id="WP_100714124.1">
    <property type="nucleotide sequence ID" value="NZ_NPDY01000009.1"/>
</dbReference>
<dbReference type="EMBL" id="NPDZ01000014">
    <property type="protein sequence ID" value="PJZ72069.1"/>
    <property type="molecule type" value="Genomic_DNA"/>
</dbReference>
<protein>
    <recommendedName>
        <fullName evidence="5">Uracil-DNA glycosylase-like domain-containing protein</fullName>
    </recommendedName>
</protein>
<name>A0A2M9ZJ41_9LEPT</name>
<proteinExistence type="predicted"/>
<evidence type="ECO:0000313" key="1">
    <source>
        <dbReference type="EMBL" id="PJZ69563.1"/>
    </source>
</evidence>
<organism evidence="2 4">
    <name type="scientific">Leptospira perolatii</name>
    <dbReference type="NCBI Taxonomy" id="2023191"/>
    <lineage>
        <taxon>Bacteria</taxon>
        <taxon>Pseudomonadati</taxon>
        <taxon>Spirochaetota</taxon>
        <taxon>Spirochaetia</taxon>
        <taxon>Leptospirales</taxon>
        <taxon>Leptospiraceae</taxon>
        <taxon>Leptospira</taxon>
    </lineage>
</organism>
<accession>A0A2M9ZJ41</accession>
<dbReference type="Proteomes" id="UP000231962">
    <property type="component" value="Unassembled WGS sequence"/>
</dbReference>
<reference evidence="3 4" key="1">
    <citation type="submission" date="2017-07" db="EMBL/GenBank/DDBJ databases">
        <title>Leptospira spp. isolated from tropical soils.</title>
        <authorList>
            <person name="Thibeaux R."/>
            <person name="Iraola G."/>
            <person name="Ferres I."/>
            <person name="Bierque E."/>
            <person name="Girault D."/>
            <person name="Soupe-Gilbert M.-E."/>
            <person name="Picardeau M."/>
            <person name="Goarant C."/>
        </authorList>
    </citation>
    <scope>NUCLEOTIDE SEQUENCE [LARGE SCALE GENOMIC DNA]</scope>
    <source>
        <strain evidence="2 4">FH1-B-B1</strain>
        <strain evidence="1 3">FH1-B-C1</strain>
    </source>
</reference>
<dbReference type="InterPro" id="IPR036895">
    <property type="entry name" value="Uracil-DNA_glycosylase-like_sf"/>
</dbReference>
<dbReference type="EMBL" id="NPDY01000009">
    <property type="protein sequence ID" value="PJZ69563.1"/>
    <property type="molecule type" value="Genomic_DNA"/>
</dbReference>
<comment type="caution">
    <text evidence="2">The sequence shown here is derived from an EMBL/GenBank/DDBJ whole genome shotgun (WGS) entry which is preliminary data.</text>
</comment>
<evidence type="ECO:0008006" key="5">
    <source>
        <dbReference type="Google" id="ProtNLM"/>
    </source>
</evidence>
<evidence type="ECO:0000313" key="3">
    <source>
        <dbReference type="Proteomes" id="UP000231962"/>
    </source>
</evidence>
<dbReference type="AlphaFoldDB" id="A0A2M9ZJ41"/>
<sequence length="282" mass="32689">MIDRTEILKELKGILQDFRFLLQRNSFQILKYQGEPEPHELDLVWKENWNWGQKQLTGGKKEENAPVRTAPKEQDRNFICKLCSDRLSAIRHFLIKGRKKVLVLHYTGETQTGKPAYVKTSPQRIFRTAEAEDLFDRMIQKEFGFSMREFYYQEYPACIFSQDRSSTADWKTRVENCEVQVKDTIEKEGIQGIVLLGTSAALVYGKEEASKRMGKTFEFLPGIPMIVLRSPEAILASEQKRKSLSGKNESSEFLEAKQKEIEVKEGVLSQLKIFHESVKDRI</sequence>
<dbReference type="Proteomes" id="UP000231990">
    <property type="component" value="Unassembled WGS sequence"/>
</dbReference>
<gene>
    <name evidence="1" type="ORF">CH360_11070</name>
    <name evidence="2" type="ORF">CH373_16470</name>
</gene>
<keyword evidence="3" id="KW-1185">Reference proteome</keyword>
<dbReference type="OrthoDB" id="341793at2"/>
<dbReference type="Gene3D" id="3.40.470.10">
    <property type="entry name" value="Uracil-DNA glycosylase-like domain"/>
    <property type="match status" value="1"/>
</dbReference>
<evidence type="ECO:0000313" key="4">
    <source>
        <dbReference type="Proteomes" id="UP000231990"/>
    </source>
</evidence>
<evidence type="ECO:0000313" key="2">
    <source>
        <dbReference type="EMBL" id="PJZ72069.1"/>
    </source>
</evidence>